<dbReference type="Gene3D" id="2.60.120.590">
    <property type="entry name" value="Alpha-ketoglutarate-dependent dioxygenase AlkB-like"/>
    <property type="match status" value="1"/>
</dbReference>
<accession>A0AAD7UM03</accession>
<proteinExistence type="predicted"/>
<dbReference type="SUPFAM" id="SSF51197">
    <property type="entry name" value="Clavaminate synthase-like"/>
    <property type="match status" value="1"/>
</dbReference>
<feature type="compositionally biased region" description="Basic and acidic residues" evidence="1">
    <location>
        <begin position="39"/>
        <end position="48"/>
    </location>
</feature>
<feature type="region of interest" description="Disordered" evidence="1">
    <location>
        <begin position="1"/>
        <end position="48"/>
    </location>
</feature>
<feature type="region of interest" description="Disordered" evidence="1">
    <location>
        <begin position="284"/>
        <end position="322"/>
    </location>
</feature>
<gene>
    <name evidence="2" type="ORF">CTAYLR_002460</name>
</gene>
<evidence type="ECO:0000313" key="2">
    <source>
        <dbReference type="EMBL" id="KAJ8612144.1"/>
    </source>
</evidence>
<evidence type="ECO:0000256" key="1">
    <source>
        <dbReference type="SAM" id="MobiDB-lite"/>
    </source>
</evidence>
<sequence>MGADRSHEGRNMQGENSDDRKSARSVWGRNTDPALDPSEDPRSRGELGKAQRAMLGLGVATGRNTNSFDPRSTLVRPMMRVRLGDPKAAVFGRRLHHDDVVIVPEFLCAKDDWTLYYKLLEEMREAQAQRVPNAEWISWHEGAHLISKGPCGETFDAIQKRVGDYFGLRPENRGTRFNWYKDASDWKPHHHDSAAFNAARARNQNCTVGISLGSTRELAFLDAKDNTRRIYFPQDNGMLFYFGRDVNINWQHGVNYVPESEQDGKGRISIILWGFAEDVLDEPGSPPMLTDATRPVYDVHASSRSRVRRDSERGARSKHGGA</sequence>
<comment type="caution">
    <text evidence="2">The sequence shown here is derived from an EMBL/GenBank/DDBJ whole genome shotgun (WGS) entry which is preliminary data.</text>
</comment>
<evidence type="ECO:0008006" key="4">
    <source>
        <dbReference type="Google" id="ProtNLM"/>
    </source>
</evidence>
<dbReference type="PANTHER" id="PTHR42256">
    <property type="entry name" value="OXOGLUTARATE/IRON-DEPENDENT DIOXYGENASE"/>
    <property type="match status" value="1"/>
</dbReference>
<dbReference type="InterPro" id="IPR037151">
    <property type="entry name" value="AlkB-like_sf"/>
</dbReference>
<dbReference type="PANTHER" id="PTHR42256:SF1">
    <property type="entry name" value="FE2OG DIOXYGENASE DOMAIN-CONTAINING PROTEIN"/>
    <property type="match status" value="1"/>
</dbReference>
<feature type="compositionally biased region" description="Basic and acidic residues" evidence="1">
    <location>
        <begin position="1"/>
        <end position="10"/>
    </location>
</feature>
<reference evidence="2" key="1">
    <citation type="submission" date="2023-01" db="EMBL/GenBank/DDBJ databases">
        <title>Metagenome sequencing of chrysophaentin producing Chrysophaeum taylorii.</title>
        <authorList>
            <person name="Davison J."/>
            <person name="Bewley C."/>
        </authorList>
    </citation>
    <scope>NUCLEOTIDE SEQUENCE</scope>
    <source>
        <strain evidence="2">NIES-1699</strain>
    </source>
</reference>
<protein>
    <recommendedName>
        <fullName evidence="4">Fe2OG dioxygenase domain-containing protein</fullName>
    </recommendedName>
</protein>
<dbReference type="AlphaFoldDB" id="A0AAD7UM03"/>
<organism evidence="2 3">
    <name type="scientific">Chrysophaeum taylorii</name>
    <dbReference type="NCBI Taxonomy" id="2483200"/>
    <lineage>
        <taxon>Eukaryota</taxon>
        <taxon>Sar</taxon>
        <taxon>Stramenopiles</taxon>
        <taxon>Ochrophyta</taxon>
        <taxon>Pelagophyceae</taxon>
        <taxon>Pelagomonadales</taxon>
        <taxon>Pelagomonadaceae</taxon>
        <taxon>Chrysophaeum</taxon>
    </lineage>
</organism>
<evidence type="ECO:0000313" key="3">
    <source>
        <dbReference type="Proteomes" id="UP001230188"/>
    </source>
</evidence>
<dbReference type="EMBL" id="JAQMWT010000057">
    <property type="protein sequence ID" value="KAJ8612144.1"/>
    <property type="molecule type" value="Genomic_DNA"/>
</dbReference>
<keyword evidence="3" id="KW-1185">Reference proteome</keyword>
<name>A0AAD7UM03_9STRA</name>
<dbReference type="Proteomes" id="UP001230188">
    <property type="component" value="Unassembled WGS sequence"/>
</dbReference>